<comment type="caution">
    <text evidence="2">The sequence shown here is derived from an EMBL/GenBank/DDBJ whole genome shotgun (WGS) entry which is preliminary data.</text>
</comment>
<keyword evidence="3" id="KW-1185">Reference proteome</keyword>
<organism evidence="2 3">
    <name type="scientific">Petrolisthes manimaculis</name>
    <dbReference type="NCBI Taxonomy" id="1843537"/>
    <lineage>
        <taxon>Eukaryota</taxon>
        <taxon>Metazoa</taxon>
        <taxon>Ecdysozoa</taxon>
        <taxon>Arthropoda</taxon>
        <taxon>Crustacea</taxon>
        <taxon>Multicrustacea</taxon>
        <taxon>Malacostraca</taxon>
        <taxon>Eumalacostraca</taxon>
        <taxon>Eucarida</taxon>
        <taxon>Decapoda</taxon>
        <taxon>Pleocyemata</taxon>
        <taxon>Anomura</taxon>
        <taxon>Galatheoidea</taxon>
        <taxon>Porcellanidae</taxon>
        <taxon>Petrolisthes</taxon>
    </lineage>
</organism>
<gene>
    <name evidence="2" type="ORF">Pmani_029884</name>
</gene>
<dbReference type="EMBL" id="JAWZYT010003580">
    <property type="protein sequence ID" value="KAK4297716.1"/>
    <property type="molecule type" value="Genomic_DNA"/>
</dbReference>
<evidence type="ECO:0000313" key="2">
    <source>
        <dbReference type="EMBL" id="KAK4297716.1"/>
    </source>
</evidence>
<evidence type="ECO:0000313" key="3">
    <source>
        <dbReference type="Proteomes" id="UP001292094"/>
    </source>
</evidence>
<protein>
    <submittedName>
        <fullName evidence="2">Uncharacterized protein</fullName>
    </submittedName>
</protein>
<dbReference type="AlphaFoldDB" id="A0AAE1NYJ3"/>
<proteinExistence type="predicted"/>
<dbReference type="Proteomes" id="UP001292094">
    <property type="component" value="Unassembled WGS sequence"/>
</dbReference>
<sequence>MMIAQFIVAVMGVVCVLLFLTNSNLRQSLANQAQVSERSIADRNLQLQTCHDQLNVISTQKTAAEDIYNHVVKETDKYKDEVNQLYNKITELKKKEDEANTLKKSLKEAQAHEKDLESKLHQAEENLKKAEEAQGNNEKAKKAKKAKKA</sequence>
<reference evidence="2" key="1">
    <citation type="submission" date="2023-11" db="EMBL/GenBank/DDBJ databases">
        <title>Genome assemblies of two species of porcelain crab, Petrolisthes cinctipes and Petrolisthes manimaculis (Anomura: Porcellanidae).</title>
        <authorList>
            <person name="Angst P."/>
        </authorList>
    </citation>
    <scope>NUCLEOTIDE SEQUENCE</scope>
    <source>
        <strain evidence="2">PB745_02</strain>
        <tissue evidence="2">Gill</tissue>
    </source>
</reference>
<feature type="compositionally biased region" description="Basic and acidic residues" evidence="1">
    <location>
        <begin position="97"/>
        <end position="132"/>
    </location>
</feature>
<name>A0AAE1NYJ3_9EUCA</name>
<feature type="region of interest" description="Disordered" evidence="1">
    <location>
        <begin position="97"/>
        <end position="149"/>
    </location>
</feature>
<evidence type="ECO:0000256" key="1">
    <source>
        <dbReference type="SAM" id="MobiDB-lite"/>
    </source>
</evidence>
<accession>A0AAE1NYJ3</accession>